<evidence type="ECO:0000313" key="1">
    <source>
        <dbReference type="EMBL" id="KAI4325384.1"/>
    </source>
</evidence>
<comment type="caution">
    <text evidence="1">The sequence shown here is derived from an EMBL/GenBank/DDBJ whole genome shotgun (WGS) entry which is preliminary data.</text>
</comment>
<sequence>MMLPGNNSVIGRCGTVCGRRTNEPASVPVVAVGLRIITQTDHLPDNVVFKPSLPRGEWPRARIEPCYSKPRDRRVDLDRCFLQACSLCRKEFGPDRDIYMYSGEGYCSIECRERKIEINEMGKLQESTQRMAASPGGRCWRRDHSPAANEVRLLREELRWRRDLVIAHKTRSILS</sequence>
<dbReference type="EMBL" id="CM042888">
    <property type="protein sequence ID" value="KAI4325384.1"/>
    <property type="molecule type" value="Genomic_DNA"/>
</dbReference>
<keyword evidence="2" id="KW-1185">Reference proteome</keyword>
<accession>A0ACB9MPN1</accession>
<organism evidence="1 2">
    <name type="scientific">Melastoma candidum</name>
    <dbReference type="NCBI Taxonomy" id="119954"/>
    <lineage>
        <taxon>Eukaryota</taxon>
        <taxon>Viridiplantae</taxon>
        <taxon>Streptophyta</taxon>
        <taxon>Embryophyta</taxon>
        <taxon>Tracheophyta</taxon>
        <taxon>Spermatophyta</taxon>
        <taxon>Magnoliopsida</taxon>
        <taxon>eudicotyledons</taxon>
        <taxon>Gunneridae</taxon>
        <taxon>Pentapetalae</taxon>
        <taxon>rosids</taxon>
        <taxon>malvids</taxon>
        <taxon>Myrtales</taxon>
        <taxon>Melastomataceae</taxon>
        <taxon>Melastomatoideae</taxon>
        <taxon>Melastomateae</taxon>
        <taxon>Melastoma</taxon>
    </lineage>
</organism>
<reference evidence="2" key="1">
    <citation type="journal article" date="2023" name="Front. Plant Sci.">
        <title>Chromosomal-level genome assembly of Melastoma candidum provides insights into trichome evolution.</title>
        <authorList>
            <person name="Zhong Y."/>
            <person name="Wu W."/>
            <person name="Sun C."/>
            <person name="Zou P."/>
            <person name="Liu Y."/>
            <person name="Dai S."/>
            <person name="Zhou R."/>
        </authorList>
    </citation>
    <scope>NUCLEOTIDE SEQUENCE [LARGE SCALE GENOMIC DNA]</scope>
</reference>
<gene>
    <name evidence="1" type="ORF">MLD38_030789</name>
</gene>
<evidence type="ECO:0000313" key="2">
    <source>
        <dbReference type="Proteomes" id="UP001057402"/>
    </source>
</evidence>
<name>A0ACB9MPN1_9MYRT</name>
<proteinExistence type="predicted"/>
<protein>
    <submittedName>
        <fullName evidence="1">Uncharacterized protein</fullName>
    </submittedName>
</protein>
<dbReference type="Proteomes" id="UP001057402">
    <property type="component" value="Chromosome 9"/>
</dbReference>